<dbReference type="PANTHER" id="PTHR11662">
    <property type="entry name" value="SOLUTE CARRIER FAMILY 17"/>
    <property type="match status" value="1"/>
</dbReference>
<reference evidence="7 8" key="1">
    <citation type="submission" date="2020-04" db="EMBL/GenBank/DDBJ databases">
        <authorList>
            <person name="Klaysubun C."/>
            <person name="Duangmal K."/>
            <person name="Lipun K."/>
        </authorList>
    </citation>
    <scope>NUCLEOTIDE SEQUENCE [LARGE SCALE GENOMIC DNA]</scope>
    <source>
        <strain evidence="7 8">K10HN5</strain>
    </source>
</reference>
<feature type="transmembrane region" description="Helical" evidence="5">
    <location>
        <begin position="285"/>
        <end position="304"/>
    </location>
</feature>
<dbReference type="SUPFAM" id="SSF103473">
    <property type="entry name" value="MFS general substrate transporter"/>
    <property type="match status" value="1"/>
</dbReference>
<feature type="transmembrane region" description="Helical" evidence="5">
    <location>
        <begin position="220"/>
        <end position="238"/>
    </location>
</feature>
<feature type="transmembrane region" description="Helical" evidence="5">
    <location>
        <begin position="70"/>
        <end position="87"/>
    </location>
</feature>
<dbReference type="InterPro" id="IPR020846">
    <property type="entry name" value="MFS_dom"/>
</dbReference>
<proteinExistence type="predicted"/>
<dbReference type="InterPro" id="IPR011701">
    <property type="entry name" value="MFS"/>
</dbReference>
<evidence type="ECO:0000256" key="4">
    <source>
        <dbReference type="ARBA" id="ARBA00023136"/>
    </source>
</evidence>
<feature type="transmembrane region" description="Helical" evidence="5">
    <location>
        <begin position="159"/>
        <end position="178"/>
    </location>
</feature>
<organism evidence="7 8">
    <name type="scientific">Pseudonocardia acidicola</name>
    <dbReference type="NCBI Taxonomy" id="2724939"/>
    <lineage>
        <taxon>Bacteria</taxon>
        <taxon>Bacillati</taxon>
        <taxon>Actinomycetota</taxon>
        <taxon>Actinomycetes</taxon>
        <taxon>Pseudonocardiales</taxon>
        <taxon>Pseudonocardiaceae</taxon>
        <taxon>Pseudonocardia</taxon>
    </lineage>
</organism>
<evidence type="ECO:0000256" key="1">
    <source>
        <dbReference type="ARBA" id="ARBA00004651"/>
    </source>
</evidence>
<keyword evidence="3 5" id="KW-1133">Transmembrane helix</keyword>
<dbReference type="InterPro" id="IPR036259">
    <property type="entry name" value="MFS_trans_sf"/>
</dbReference>
<evidence type="ECO:0000259" key="6">
    <source>
        <dbReference type="PROSITE" id="PS50850"/>
    </source>
</evidence>
<dbReference type="EMBL" id="JAAXLA010000007">
    <property type="protein sequence ID" value="NMH96894.1"/>
    <property type="molecule type" value="Genomic_DNA"/>
</dbReference>
<sequence length="400" mass="42612">MPTLFVATLVAQIDKLSISVIMASHSFLVDMGLLDRPAMVGGLVSAFLLSYGAGQFVWGPIIDRIGPRRAAMVGVVAWSVTLVWGGFSATLPMLYLSRIFLGLSEGILYPVCNAFVARWFAVRERGRAQSIWFNGATVGGAVGGVLVTTVVVLSGWRPAFLALAALGVVVVLPMLWFFTSDDPRTDRRVSAGEVAQIEQGHRLAVTPAERAASVFGNYRYWLLVLAFVANNIFFWGWSSWLPTYLVRVRHFSFQSSGWLTALTFAIEVAAVYLLGLLTDRLGRRAPLGALGYLLAGVGVYIGGITEDIPLAMSFLIAGVCCQQACAGNVQALLHSFSGQRLMGRAAGVLNGFGNVGSFLAPALVGAMIGTSGDFSLVVIALAADLVVAAAALALLIKDRY</sequence>
<gene>
    <name evidence="7" type="ORF">HF526_06120</name>
</gene>
<keyword evidence="2 5" id="KW-0812">Transmembrane</keyword>
<feature type="transmembrane region" description="Helical" evidence="5">
    <location>
        <begin position="258"/>
        <end position="278"/>
    </location>
</feature>
<feature type="transmembrane region" description="Helical" evidence="5">
    <location>
        <begin position="345"/>
        <end position="368"/>
    </location>
</feature>
<dbReference type="Proteomes" id="UP000820669">
    <property type="component" value="Unassembled WGS sequence"/>
</dbReference>
<keyword evidence="8" id="KW-1185">Reference proteome</keyword>
<feature type="transmembrane region" description="Helical" evidence="5">
    <location>
        <begin position="99"/>
        <end position="120"/>
    </location>
</feature>
<evidence type="ECO:0000313" key="7">
    <source>
        <dbReference type="EMBL" id="NMH96894.1"/>
    </source>
</evidence>
<feature type="transmembrane region" description="Helical" evidence="5">
    <location>
        <begin position="374"/>
        <end position="396"/>
    </location>
</feature>
<protein>
    <submittedName>
        <fullName evidence="7">MFS transporter</fullName>
    </submittedName>
</protein>
<feature type="domain" description="Major facilitator superfamily (MFS) profile" evidence="6">
    <location>
        <begin position="1"/>
        <end position="400"/>
    </location>
</feature>
<dbReference type="Pfam" id="PF07690">
    <property type="entry name" value="MFS_1"/>
    <property type="match status" value="1"/>
</dbReference>
<dbReference type="PANTHER" id="PTHR11662:SF399">
    <property type="entry name" value="FI19708P1-RELATED"/>
    <property type="match status" value="1"/>
</dbReference>
<dbReference type="RefSeq" id="WP_169380275.1">
    <property type="nucleotide sequence ID" value="NZ_JAAXLA010000007.1"/>
</dbReference>
<evidence type="ECO:0000313" key="8">
    <source>
        <dbReference type="Proteomes" id="UP000820669"/>
    </source>
</evidence>
<name>A0ABX1S5P2_9PSEU</name>
<evidence type="ECO:0000256" key="2">
    <source>
        <dbReference type="ARBA" id="ARBA00022692"/>
    </source>
</evidence>
<comment type="subcellular location">
    <subcellularLocation>
        <location evidence="1">Cell membrane</location>
        <topology evidence="1">Multi-pass membrane protein</topology>
    </subcellularLocation>
</comment>
<keyword evidence="4 5" id="KW-0472">Membrane</keyword>
<feature type="transmembrane region" description="Helical" evidence="5">
    <location>
        <begin position="39"/>
        <end position="58"/>
    </location>
</feature>
<evidence type="ECO:0000256" key="3">
    <source>
        <dbReference type="ARBA" id="ARBA00022989"/>
    </source>
</evidence>
<dbReference type="PROSITE" id="PS50850">
    <property type="entry name" value="MFS"/>
    <property type="match status" value="1"/>
</dbReference>
<feature type="transmembrane region" description="Helical" evidence="5">
    <location>
        <begin position="132"/>
        <end position="153"/>
    </location>
</feature>
<comment type="caution">
    <text evidence="7">The sequence shown here is derived from an EMBL/GenBank/DDBJ whole genome shotgun (WGS) entry which is preliminary data.</text>
</comment>
<dbReference type="InterPro" id="IPR050382">
    <property type="entry name" value="MFS_Na/Anion_cotransporter"/>
</dbReference>
<accession>A0ABX1S5P2</accession>
<dbReference type="Gene3D" id="1.20.1250.20">
    <property type="entry name" value="MFS general substrate transporter like domains"/>
    <property type="match status" value="2"/>
</dbReference>
<feature type="transmembrane region" description="Helical" evidence="5">
    <location>
        <begin position="310"/>
        <end position="333"/>
    </location>
</feature>
<evidence type="ECO:0000256" key="5">
    <source>
        <dbReference type="SAM" id="Phobius"/>
    </source>
</evidence>